<evidence type="ECO:0000256" key="1">
    <source>
        <dbReference type="ARBA" id="ARBA00007074"/>
    </source>
</evidence>
<feature type="chain" id="PRO_5003309016" evidence="5">
    <location>
        <begin position="30"/>
        <end position="304"/>
    </location>
</feature>
<keyword evidence="3" id="KW-0378">Hydrolase</keyword>
<dbReference type="STRING" id="697281.Mahau_0006"/>
<dbReference type="HOGENOM" id="CLU_016043_13_4_9"/>
<dbReference type="eggNOG" id="COG3103">
    <property type="taxonomic scope" value="Bacteria"/>
</dbReference>
<dbReference type="SMART" id="SM00287">
    <property type="entry name" value="SH3b"/>
    <property type="match status" value="2"/>
</dbReference>
<evidence type="ECO:0000259" key="6">
    <source>
        <dbReference type="PROSITE" id="PS51781"/>
    </source>
</evidence>
<dbReference type="Pfam" id="PF08239">
    <property type="entry name" value="SH3_3"/>
    <property type="match status" value="2"/>
</dbReference>
<dbReference type="Pfam" id="PF00877">
    <property type="entry name" value="NLPC_P60"/>
    <property type="match status" value="1"/>
</dbReference>
<dbReference type="AlphaFoldDB" id="F4A315"/>
<evidence type="ECO:0000256" key="3">
    <source>
        <dbReference type="ARBA" id="ARBA00022801"/>
    </source>
</evidence>
<comment type="similarity">
    <text evidence="1">Belongs to the peptidase C40 family.</text>
</comment>
<dbReference type="PROSITE" id="PS51781">
    <property type="entry name" value="SH3B"/>
    <property type="match status" value="2"/>
</dbReference>
<dbReference type="EMBL" id="CP002360">
    <property type="protein sequence ID" value="AEE95230.1"/>
    <property type="molecule type" value="Genomic_DNA"/>
</dbReference>
<keyword evidence="4" id="KW-0788">Thiol protease</keyword>
<dbReference type="GO" id="GO:0008234">
    <property type="term" value="F:cysteine-type peptidase activity"/>
    <property type="evidence" value="ECO:0007669"/>
    <property type="project" value="UniProtKB-KW"/>
</dbReference>
<keyword evidence="2" id="KW-0645">Protease</keyword>
<evidence type="ECO:0000259" key="7">
    <source>
        <dbReference type="PROSITE" id="PS51935"/>
    </source>
</evidence>
<dbReference type="SUPFAM" id="SSF50044">
    <property type="entry name" value="SH3-domain"/>
    <property type="match status" value="1"/>
</dbReference>
<sequence>MNDYKKAVAAAIISAGFIFSSVFGTSAMAASQGTVTGSGVRLRSKPSTSSSILTNAYKGDKVTVKDKSGNWYNVVFNGKAGWMSADYIKISSGSIATASRGNTAVAPGWVTANGGLILRKSPSTSGARITVMPKGSQVTVLSEENGWSQVKYGNYSGWASSKYITKTKPVSNVTSSSRSSSISSQIVAFAEQQLGKPYVHGAAGPNAFDCSGLTYYIYKKFGYSIPRTSDGQGFGSYAPTVAKSDLQPGDLIVFKSSGSGYHMGIYIGGNEFIHSPNPGRKVAINSLNESWYKSHYIQAKRVVR</sequence>
<name>F4A315_MAHA5</name>
<reference evidence="8 9" key="2">
    <citation type="journal article" date="2011" name="Stand. Genomic Sci.">
        <title>Complete genome sequence of Mahella australiensis type strain (50-1 BON).</title>
        <authorList>
            <person name="Sikorski J."/>
            <person name="Teshima H."/>
            <person name="Nolan M."/>
            <person name="Lucas S."/>
            <person name="Hammon N."/>
            <person name="Deshpande S."/>
            <person name="Cheng J.F."/>
            <person name="Pitluck S."/>
            <person name="Liolios K."/>
            <person name="Pagani I."/>
            <person name="Ivanova N."/>
            <person name="Huntemann M."/>
            <person name="Mavromatis K."/>
            <person name="Ovchinikova G."/>
            <person name="Pati A."/>
            <person name="Tapia R."/>
            <person name="Han C."/>
            <person name="Goodwin L."/>
            <person name="Chen A."/>
            <person name="Palaniappan K."/>
            <person name="Land M."/>
            <person name="Hauser L."/>
            <person name="Ngatchou-Djao O.D."/>
            <person name="Rohde M."/>
            <person name="Pukall R."/>
            <person name="Spring S."/>
            <person name="Abt B."/>
            <person name="Goker M."/>
            <person name="Detter J.C."/>
            <person name="Woyke T."/>
            <person name="Bristow J."/>
            <person name="Markowitz V."/>
            <person name="Hugenholtz P."/>
            <person name="Eisen J.A."/>
            <person name="Kyrpides N.C."/>
            <person name="Klenk H.P."/>
            <person name="Lapidus A."/>
        </authorList>
    </citation>
    <scope>NUCLEOTIDE SEQUENCE [LARGE SCALE GENOMIC DNA]</scope>
    <source>
        <strain evidence="9">DSM 15567 / CIP 107919 / 50-1 BON</strain>
    </source>
</reference>
<evidence type="ECO:0000256" key="5">
    <source>
        <dbReference type="SAM" id="SignalP"/>
    </source>
</evidence>
<feature type="signal peptide" evidence="5">
    <location>
        <begin position="1"/>
        <end position="29"/>
    </location>
</feature>
<dbReference type="SUPFAM" id="SSF54001">
    <property type="entry name" value="Cysteine proteinases"/>
    <property type="match status" value="1"/>
</dbReference>
<gene>
    <name evidence="8" type="ordered locus">Mahau_0006</name>
</gene>
<feature type="domain" description="NlpC/P60" evidence="7">
    <location>
        <begin position="180"/>
        <end position="303"/>
    </location>
</feature>
<keyword evidence="5" id="KW-0732">Signal</keyword>
<dbReference type="MEROPS" id="C40.007"/>
<evidence type="ECO:0000313" key="9">
    <source>
        <dbReference type="Proteomes" id="UP000008457"/>
    </source>
</evidence>
<dbReference type="eggNOG" id="COG0791">
    <property type="taxonomic scope" value="Bacteria"/>
</dbReference>
<dbReference type="InterPro" id="IPR036028">
    <property type="entry name" value="SH3-like_dom_sf"/>
</dbReference>
<dbReference type="InterPro" id="IPR000064">
    <property type="entry name" value="NLP_P60_dom"/>
</dbReference>
<evidence type="ECO:0000256" key="4">
    <source>
        <dbReference type="ARBA" id="ARBA00022807"/>
    </source>
</evidence>
<dbReference type="InterPro" id="IPR003646">
    <property type="entry name" value="SH3-like_bac-type"/>
</dbReference>
<dbReference type="Gene3D" id="2.30.30.40">
    <property type="entry name" value="SH3 Domains"/>
    <property type="match status" value="2"/>
</dbReference>
<accession>F4A315</accession>
<feature type="domain" description="SH3b" evidence="6">
    <location>
        <begin position="105"/>
        <end position="168"/>
    </location>
</feature>
<organism evidence="8 9">
    <name type="scientific">Mahella australiensis (strain DSM 15567 / CIP 107919 / 50-1 BON)</name>
    <dbReference type="NCBI Taxonomy" id="697281"/>
    <lineage>
        <taxon>Bacteria</taxon>
        <taxon>Bacillati</taxon>
        <taxon>Bacillota</taxon>
        <taxon>Clostridia</taxon>
        <taxon>Thermoanaerobacterales</taxon>
        <taxon>Thermoanaerobacterales Family IV. Incertae Sedis</taxon>
        <taxon>Mahella</taxon>
    </lineage>
</organism>
<keyword evidence="9" id="KW-1185">Reference proteome</keyword>
<dbReference type="InterPro" id="IPR051202">
    <property type="entry name" value="Peptidase_C40"/>
</dbReference>
<protein>
    <submittedName>
        <fullName evidence="8">NLP/P60 protein</fullName>
    </submittedName>
</protein>
<dbReference type="InterPro" id="IPR038765">
    <property type="entry name" value="Papain-like_cys_pep_sf"/>
</dbReference>
<dbReference type="Proteomes" id="UP000008457">
    <property type="component" value="Chromosome"/>
</dbReference>
<dbReference type="Gene3D" id="3.90.1720.10">
    <property type="entry name" value="endopeptidase domain like (from Nostoc punctiforme)"/>
    <property type="match status" value="1"/>
</dbReference>
<dbReference type="KEGG" id="mas:Mahau_0006"/>
<dbReference type="OrthoDB" id="9808890at2"/>
<dbReference type="PROSITE" id="PS51935">
    <property type="entry name" value="NLPC_P60"/>
    <property type="match status" value="1"/>
</dbReference>
<dbReference type="GO" id="GO:0006508">
    <property type="term" value="P:proteolysis"/>
    <property type="evidence" value="ECO:0007669"/>
    <property type="project" value="UniProtKB-KW"/>
</dbReference>
<dbReference type="RefSeq" id="WP_013779664.1">
    <property type="nucleotide sequence ID" value="NC_015520.1"/>
</dbReference>
<dbReference type="PANTHER" id="PTHR47053">
    <property type="entry name" value="MUREIN DD-ENDOPEPTIDASE MEPH-RELATED"/>
    <property type="match status" value="1"/>
</dbReference>
<evidence type="ECO:0000256" key="2">
    <source>
        <dbReference type="ARBA" id="ARBA00022670"/>
    </source>
</evidence>
<reference evidence="9" key="1">
    <citation type="submission" date="2010-11" db="EMBL/GenBank/DDBJ databases">
        <title>The complete genome of Mahella australiensis DSM 15567.</title>
        <authorList>
            <consortium name="US DOE Joint Genome Institute (JGI-PGF)"/>
            <person name="Lucas S."/>
            <person name="Copeland A."/>
            <person name="Lapidus A."/>
            <person name="Bruce D."/>
            <person name="Goodwin L."/>
            <person name="Pitluck S."/>
            <person name="Kyrpides N."/>
            <person name="Mavromatis K."/>
            <person name="Pagani I."/>
            <person name="Ivanova N."/>
            <person name="Teshima H."/>
            <person name="Brettin T."/>
            <person name="Detter J.C."/>
            <person name="Han C."/>
            <person name="Tapia R."/>
            <person name="Land M."/>
            <person name="Hauser L."/>
            <person name="Markowitz V."/>
            <person name="Cheng J.-F."/>
            <person name="Hugenholtz P."/>
            <person name="Woyke T."/>
            <person name="Wu D."/>
            <person name="Spring S."/>
            <person name="Pukall R."/>
            <person name="Steenblock K."/>
            <person name="Schneider S."/>
            <person name="Klenk H.-P."/>
            <person name="Eisen J.A."/>
        </authorList>
    </citation>
    <scope>NUCLEOTIDE SEQUENCE [LARGE SCALE GENOMIC DNA]</scope>
    <source>
        <strain evidence="9">DSM 15567 / CIP 107919 / 50-1 BON</strain>
    </source>
</reference>
<feature type="domain" description="SH3b" evidence="6">
    <location>
        <begin position="30"/>
        <end position="92"/>
    </location>
</feature>
<dbReference type="PANTHER" id="PTHR47053:SF3">
    <property type="entry name" value="GAMMA-D-GLUTAMYL-L-LYSINE DIPEPTIDYL-PEPTIDASE"/>
    <property type="match status" value="1"/>
</dbReference>
<proteinExistence type="inferred from homology"/>
<evidence type="ECO:0000313" key="8">
    <source>
        <dbReference type="EMBL" id="AEE95230.1"/>
    </source>
</evidence>